<comment type="caution">
    <text evidence="3">The sequence shown here is derived from an EMBL/GenBank/DDBJ whole genome shotgun (WGS) entry which is preliminary data.</text>
</comment>
<dbReference type="Gene3D" id="3.10.450.50">
    <property type="match status" value="1"/>
</dbReference>
<dbReference type="Pfam" id="PF14534">
    <property type="entry name" value="DUF4440"/>
    <property type="match status" value="1"/>
</dbReference>
<keyword evidence="4" id="KW-1185">Reference proteome</keyword>
<dbReference type="InterPro" id="IPR011944">
    <property type="entry name" value="Steroid_delta5-4_isomerase"/>
</dbReference>
<feature type="chain" id="PRO_5046662697" evidence="1">
    <location>
        <begin position="24"/>
        <end position="160"/>
    </location>
</feature>
<accession>A0ABS9KFP7</accession>
<sequence length="160" mass="17814">MKLFHIFLLSLIFTLFLTCTNEAPPAEQSNEKDKEVITAVSDARAEAFNNSDAAGIAEHFTVDAILMAPGVPAMEGREAVRDYYQSIFDEYETDLDSYYEEIKIDGDLAYGRGVANVTLIPKNGTESSSSTSKYLNILQRQPDGTWKTTHDIWNSTDTSD</sequence>
<gene>
    <name evidence="3" type="ORF">L6773_13620</name>
</gene>
<reference evidence="3" key="1">
    <citation type="submission" date="2022-01" db="EMBL/GenBank/DDBJ databases">
        <authorList>
            <person name="Wang Y."/>
        </authorList>
    </citation>
    <scope>NUCLEOTIDE SEQUENCE</scope>
    <source>
        <strain evidence="3">WB101</strain>
    </source>
</reference>
<dbReference type="Proteomes" id="UP001165366">
    <property type="component" value="Unassembled WGS sequence"/>
</dbReference>
<evidence type="ECO:0000256" key="1">
    <source>
        <dbReference type="SAM" id="SignalP"/>
    </source>
</evidence>
<dbReference type="NCBIfam" id="TIGR02246">
    <property type="entry name" value="SgcJ/EcaC family oxidoreductase"/>
    <property type="match status" value="1"/>
</dbReference>
<reference evidence="3" key="2">
    <citation type="submission" date="2024-05" db="EMBL/GenBank/DDBJ databases">
        <title>Rhodohalobacter halophilus gen. nov., sp. nov., a moderately halophilic member of the family Balneolaceae.</title>
        <authorList>
            <person name="Xia J."/>
        </authorList>
    </citation>
    <scope>NUCLEOTIDE SEQUENCE</scope>
    <source>
        <strain evidence="3">WB101</strain>
    </source>
</reference>
<protein>
    <submittedName>
        <fullName evidence="3">SgcJ/EcaC family oxidoreductase</fullName>
    </submittedName>
</protein>
<evidence type="ECO:0000313" key="4">
    <source>
        <dbReference type="Proteomes" id="UP001165366"/>
    </source>
</evidence>
<dbReference type="InterPro" id="IPR032710">
    <property type="entry name" value="NTF2-like_dom_sf"/>
</dbReference>
<name>A0ABS9KFP7_9BACT</name>
<dbReference type="EMBL" id="JAKLWS010000018">
    <property type="protein sequence ID" value="MCG2589612.1"/>
    <property type="molecule type" value="Genomic_DNA"/>
</dbReference>
<feature type="signal peptide" evidence="1">
    <location>
        <begin position="1"/>
        <end position="23"/>
    </location>
</feature>
<feature type="domain" description="DUF4440" evidence="2">
    <location>
        <begin position="37"/>
        <end position="147"/>
    </location>
</feature>
<evidence type="ECO:0000313" key="3">
    <source>
        <dbReference type="EMBL" id="MCG2589612.1"/>
    </source>
</evidence>
<proteinExistence type="predicted"/>
<evidence type="ECO:0000259" key="2">
    <source>
        <dbReference type="Pfam" id="PF14534"/>
    </source>
</evidence>
<dbReference type="SUPFAM" id="SSF54427">
    <property type="entry name" value="NTF2-like"/>
    <property type="match status" value="1"/>
</dbReference>
<dbReference type="InterPro" id="IPR027843">
    <property type="entry name" value="DUF4440"/>
</dbReference>
<keyword evidence="1" id="KW-0732">Signal</keyword>
<dbReference type="RefSeq" id="WP_237854972.1">
    <property type="nucleotide sequence ID" value="NZ_JAKLWS010000018.1"/>
</dbReference>
<organism evidence="3 4">
    <name type="scientific">Rhodohalobacter sulfatireducens</name>
    <dbReference type="NCBI Taxonomy" id="2911366"/>
    <lineage>
        <taxon>Bacteria</taxon>
        <taxon>Pseudomonadati</taxon>
        <taxon>Balneolota</taxon>
        <taxon>Balneolia</taxon>
        <taxon>Balneolales</taxon>
        <taxon>Balneolaceae</taxon>
        <taxon>Rhodohalobacter</taxon>
    </lineage>
</organism>